<evidence type="ECO:0000256" key="2">
    <source>
        <dbReference type="ARBA" id="ARBA00004556"/>
    </source>
</evidence>
<keyword evidence="10" id="KW-1185">Reference proteome</keyword>
<dbReference type="PIRSF" id="PIRSF010052">
    <property type="entry name" value="Polyub_prc_Npl4"/>
    <property type="match status" value="1"/>
</dbReference>
<dbReference type="AlphaFoldDB" id="A0A7D9CZ73"/>
<evidence type="ECO:0000256" key="5">
    <source>
        <dbReference type="ARBA" id="ARBA00022816"/>
    </source>
</evidence>
<evidence type="ECO:0000259" key="8">
    <source>
        <dbReference type="PROSITE" id="PS50249"/>
    </source>
</evidence>
<comment type="subcellular location">
    <subcellularLocation>
        <location evidence="2">Cytoplasm</location>
        <location evidence="2">Perinuclear region</location>
    </subcellularLocation>
    <subcellularLocation>
        <location evidence="1">Nucleus membrane</location>
        <topology evidence="1">Peripheral membrane protein</topology>
        <orientation evidence="1">Cytoplasmic side</orientation>
    </subcellularLocation>
</comment>
<dbReference type="Proteomes" id="UP000478008">
    <property type="component" value="Unassembled WGS sequence"/>
</dbReference>
<evidence type="ECO:0000256" key="3">
    <source>
        <dbReference type="ARBA" id="ARBA00011025"/>
    </source>
</evidence>
<dbReference type="Pfam" id="PF11543">
    <property type="entry name" value="UN_NPL4"/>
    <property type="match status" value="1"/>
</dbReference>
<accession>A0A7D9CZ73</accession>
<name>A0A7D9CZ73_DEKBR</name>
<dbReference type="GO" id="GO:0015031">
    <property type="term" value="P:protein transport"/>
    <property type="evidence" value="ECO:0007669"/>
    <property type="project" value="UniProtKB-KW"/>
</dbReference>
<dbReference type="GO" id="GO:0051028">
    <property type="term" value="P:mRNA transport"/>
    <property type="evidence" value="ECO:0007669"/>
    <property type="project" value="UniProtKB-KW"/>
</dbReference>
<evidence type="ECO:0000256" key="7">
    <source>
        <dbReference type="ARBA" id="ARBA00024703"/>
    </source>
</evidence>
<dbReference type="Gene3D" id="3.10.20.90">
    <property type="entry name" value="Phosphatidylinositol 3-kinase Catalytic Subunit, Chain A, domain 1"/>
    <property type="match status" value="1"/>
</dbReference>
<dbReference type="CDD" id="cd08061">
    <property type="entry name" value="MPN_NPL4"/>
    <property type="match status" value="1"/>
</dbReference>
<proteinExistence type="inferred from homology"/>
<dbReference type="EMBL" id="CABFWN010000003">
    <property type="protein sequence ID" value="VUG18270.1"/>
    <property type="molecule type" value="Genomic_DNA"/>
</dbReference>
<dbReference type="GO" id="GO:0043130">
    <property type="term" value="F:ubiquitin binding"/>
    <property type="evidence" value="ECO:0007669"/>
    <property type="project" value="TreeGrafter"/>
</dbReference>
<organism evidence="9 10">
    <name type="scientific">Dekkera bruxellensis</name>
    <name type="common">Brettanomyces custersii</name>
    <dbReference type="NCBI Taxonomy" id="5007"/>
    <lineage>
        <taxon>Eukaryota</taxon>
        <taxon>Fungi</taxon>
        <taxon>Dikarya</taxon>
        <taxon>Ascomycota</taxon>
        <taxon>Saccharomycotina</taxon>
        <taxon>Pichiomycetes</taxon>
        <taxon>Pichiales</taxon>
        <taxon>Pichiaceae</taxon>
        <taxon>Brettanomyces</taxon>
    </lineage>
</organism>
<dbReference type="GO" id="GO:0031965">
    <property type="term" value="C:nuclear membrane"/>
    <property type="evidence" value="ECO:0007669"/>
    <property type="project" value="UniProtKB-SubCell"/>
</dbReference>
<reference evidence="9 10" key="1">
    <citation type="submission" date="2019-07" db="EMBL/GenBank/DDBJ databases">
        <authorList>
            <person name="Friedrich A."/>
            <person name="Schacherer J."/>
        </authorList>
    </citation>
    <scope>NUCLEOTIDE SEQUENCE [LARGE SCALE GENOMIC DNA]</scope>
</reference>
<keyword evidence="6" id="KW-0811">Translocation</keyword>
<evidence type="ECO:0000313" key="10">
    <source>
        <dbReference type="Proteomes" id="UP000478008"/>
    </source>
</evidence>
<dbReference type="InterPro" id="IPR016563">
    <property type="entry name" value="Npl4"/>
</dbReference>
<keyword evidence="5" id="KW-0813">Transport</keyword>
<keyword evidence="6" id="KW-0653">Protein transport</keyword>
<dbReference type="GO" id="GO:0031625">
    <property type="term" value="F:ubiquitin protein ligase binding"/>
    <property type="evidence" value="ECO:0007669"/>
    <property type="project" value="TreeGrafter"/>
</dbReference>
<dbReference type="PROSITE" id="PS50249">
    <property type="entry name" value="MPN"/>
    <property type="match status" value="1"/>
</dbReference>
<evidence type="ECO:0000256" key="4">
    <source>
        <dbReference type="ARBA" id="ARBA00019709"/>
    </source>
</evidence>
<comment type="function">
    <text evidence="7">Involved in the import of nuclear-targeted proteins into the nucleus and the export of poly(A) RNA out of the nucleus. Has a role in the endoplasmic reticulum-associated degradation (ERAD) pathway.</text>
</comment>
<keyword evidence="5" id="KW-0509">mRNA transport</keyword>
<dbReference type="GO" id="GO:0006511">
    <property type="term" value="P:ubiquitin-dependent protein catabolic process"/>
    <property type="evidence" value="ECO:0007669"/>
    <property type="project" value="InterPro"/>
</dbReference>
<dbReference type="PANTHER" id="PTHR12710:SF0">
    <property type="entry name" value="NUCLEAR PROTEIN LOCALIZATION PROTEIN 4 HOMOLOG"/>
    <property type="match status" value="1"/>
</dbReference>
<protein>
    <recommendedName>
        <fullName evidence="4">Nuclear protein localization protein 4</fullName>
    </recommendedName>
</protein>
<evidence type="ECO:0000313" key="9">
    <source>
        <dbReference type="EMBL" id="VUG18270.1"/>
    </source>
</evidence>
<feature type="domain" description="MPN" evidence="8">
    <location>
        <begin position="250"/>
        <end position="387"/>
    </location>
</feature>
<evidence type="ECO:0000256" key="6">
    <source>
        <dbReference type="ARBA" id="ARBA00023010"/>
    </source>
</evidence>
<dbReference type="PANTHER" id="PTHR12710">
    <property type="entry name" value="NUCLEAR PROTEIN LOCALIZATION 4"/>
    <property type="match status" value="1"/>
</dbReference>
<dbReference type="InterPro" id="IPR007716">
    <property type="entry name" value="NPL4_Zn-bd_put"/>
</dbReference>
<dbReference type="SUPFAM" id="SSF54236">
    <property type="entry name" value="Ubiquitin-like"/>
    <property type="match status" value="1"/>
</dbReference>
<dbReference type="InterPro" id="IPR024682">
    <property type="entry name" value="Npl4_Ub-like_dom"/>
</dbReference>
<dbReference type="InterPro" id="IPR037518">
    <property type="entry name" value="MPN"/>
</dbReference>
<comment type="similarity">
    <text evidence="3">Belongs to the NPL4 family.</text>
</comment>
<dbReference type="GO" id="GO:0048471">
    <property type="term" value="C:perinuclear region of cytoplasm"/>
    <property type="evidence" value="ECO:0007669"/>
    <property type="project" value="UniProtKB-SubCell"/>
</dbReference>
<sequence length="591" mass="66400">MIIRFRSKDGVFRVSAEPSTKFGDLIQQVCPKLSSSVNLDTIKVSSDPRHTDEISASAYHDKTAADLGLENGAMLFLTYANTTAGSGHGVPSTPFSKVAGTGTSISGKSDNTSMKTVPINSTRTVSKQLEIDDELDKDKGLIKRKKTQLCRHNDRGMCEYCSPLPPWDKSYQQEHNIKHISFHAYVDEMNAQINKEESLSSYITPLHDSNFEIDRHCTNGHEPWPKGICSKCQPSAISLQIQKFRMVDHVEFQDSEIVNNFINAWRLSGMQRIGLMFGSYARYDKVPLGIKAKVQTIYELPQVDREDGVMLQKWDDEDKVLKLASELNLVPVGIIFTDLMDAGKGDGSVICKRHKSSFFLSSLELIFAVKWQLKFPNICHWSSSGKFSSKFVTCVISGNPSGEIDIEAYQASESAEGLVKADLISPSTHPSQVFVNEQNDKRYVPDIMYNMVNEYGLEVKKNGKPTFPVEYLLVSLTHGFPEKSSPFFKDTEKFPIENRNYIDEVPTMSDIKEHFNIPNDPAVFISRLSNFHLLNYILDNLQVLGAKDRELILKIVKELGDGESEKSKTDAFALLESPGWKSLKMIVDMGY</sequence>
<dbReference type="InterPro" id="IPR029071">
    <property type="entry name" value="Ubiquitin-like_domsf"/>
</dbReference>
<evidence type="ECO:0000256" key="1">
    <source>
        <dbReference type="ARBA" id="ARBA00004335"/>
    </source>
</evidence>
<dbReference type="InterPro" id="IPR007717">
    <property type="entry name" value="NPL4_C"/>
</dbReference>
<dbReference type="Pfam" id="PF05021">
    <property type="entry name" value="NPL4"/>
    <property type="match status" value="1"/>
</dbReference>
<gene>
    <name evidence="9" type="primary">NPL4</name>
    <name evidence="9" type="ORF">DEBR0S3_06348G</name>
</gene>
<dbReference type="Pfam" id="PF05020">
    <property type="entry name" value="zf-NPL4"/>
    <property type="match status" value="1"/>
</dbReference>